<dbReference type="PANTHER" id="PTHR22891">
    <property type="entry name" value="EUKARYOTIC TRANSLATION INITIATION FACTOR 2C"/>
    <property type="match status" value="1"/>
</dbReference>
<evidence type="ECO:0000256" key="1">
    <source>
        <dbReference type="ARBA" id="ARBA00008201"/>
    </source>
</evidence>
<accession>A0A8T3C0X2</accession>
<evidence type="ECO:0000313" key="5">
    <source>
        <dbReference type="Proteomes" id="UP000829196"/>
    </source>
</evidence>
<keyword evidence="2" id="KW-0943">RNA-mediated gene silencing</keyword>
<dbReference type="SMART" id="SM00949">
    <property type="entry name" value="PAZ"/>
    <property type="match status" value="1"/>
</dbReference>
<dbReference type="OrthoDB" id="1722598at2759"/>
<dbReference type="InterPro" id="IPR032474">
    <property type="entry name" value="Argonaute_N"/>
</dbReference>
<dbReference type="InterPro" id="IPR003100">
    <property type="entry name" value="PAZ_dom"/>
</dbReference>
<comment type="caution">
    <text evidence="4">The sequence shown here is derived from an EMBL/GenBank/DDBJ whole genome shotgun (WGS) entry which is preliminary data.</text>
</comment>
<dbReference type="Pfam" id="PF08699">
    <property type="entry name" value="ArgoL1"/>
    <property type="match status" value="1"/>
</dbReference>
<gene>
    <name evidence="4" type="ORF">KFK09_004520</name>
</gene>
<dbReference type="Proteomes" id="UP000829196">
    <property type="component" value="Unassembled WGS sequence"/>
</dbReference>
<dbReference type="SMR" id="A0A8T3C0X2"/>
<dbReference type="InterPro" id="IPR036085">
    <property type="entry name" value="PAZ_dom_sf"/>
</dbReference>
<protein>
    <recommendedName>
        <fullName evidence="3">PAZ domain-containing protein</fullName>
    </recommendedName>
</protein>
<evidence type="ECO:0000256" key="2">
    <source>
        <dbReference type="ARBA" id="ARBA00023158"/>
    </source>
</evidence>
<evidence type="ECO:0000259" key="3">
    <source>
        <dbReference type="PROSITE" id="PS50821"/>
    </source>
</evidence>
<dbReference type="AlphaFoldDB" id="A0A8T3C0X2"/>
<dbReference type="FunFam" id="2.170.260.10:FF:000008">
    <property type="entry name" value="Protein argonaute 7"/>
    <property type="match status" value="1"/>
</dbReference>
<feature type="domain" description="PAZ" evidence="3">
    <location>
        <begin position="363"/>
        <end position="471"/>
    </location>
</feature>
<proteinExistence type="inferred from homology"/>
<sequence length="514" mass="58605">MEEDKRDLKKKKESKKCKPLRRTQTDSVVEICNSGHNLFNHERFYLQGGYQAHPALLPLPPHLPRPLLFQIPPASILLHCNLPGSKPEVVQKNICKPKYSHAKLLETKVAIFPTQHGCSSLLLSLMLEKYHIVYGKECTDENATSLNGHQEFNRSLQTMVAARRPDCCGTEGLPIFLLANHFLVKFDPMQKIFHYDVSISPRPSREVARMIKRKLVLENIDVLAGAQPVFDGRKNLYSSVEFQVDRIELFVNLPITTPQSLRNAEQSQKLFRVSIRLVSKLSGEDLNKFLKDDEEDGVPLPQEYLHALDVVFRENPMENYISVGRSLYSSAMGGVKDIGGGAVGLRGFFQSLRPTQQGLALNKCCESLKDLSERKSRGLAEEEKKEVEKALKNIRIFVCHRETDQRYRVFSLTNDVAKNLKFRDRDGRDLSLIGYYKEHYNHDIQFINLPCLQISRSKPCYLPMELCMICEGQKFLAKLSDYQTARILKMGCQGPADRRKIINQVMKGESGPAR</sequence>
<reference evidence="4" key="1">
    <citation type="journal article" date="2022" name="Front. Genet.">
        <title>Chromosome-Scale Assembly of the Dendrobium nobile Genome Provides Insights Into the Molecular Mechanism of the Biosynthesis of the Medicinal Active Ingredient of Dendrobium.</title>
        <authorList>
            <person name="Xu Q."/>
            <person name="Niu S.-C."/>
            <person name="Li K.-L."/>
            <person name="Zheng P.-J."/>
            <person name="Zhang X.-J."/>
            <person name="Jia Y."/>
            <person name="Liu Y."/>
            <person name="Niu Y.-X."/>
            <person name="Yu L.-H."/>
            <person name="Chen D.-F."/>
            <person name="Zhang G.-Q."/>
        </authorList>
    </citation>
    <scope>NUCLEOTIDE SEQUENCE</scope>
    <source>
        <tissue evidence="4">Leaf</tissue>
    </source>
</reference>
<name>A0A8T3C0X2_DENNO</name>
<dbReference type="Pfam" id="PF16486">
    <property type="entry name" value="ArgoN"/>
    <property type="match status" value="1"/>
</dbReference>
<dbReference type="PROSITE" id="PS50821">
    <property type="entry name" value="PAZ"/>
    <property type="match status" value="1"/>
</dbReference>
<dbReference type="SMART" id="SM01163">
    <property type="entry name" value="DUF1785"/>
    <property type="match status" value="1"/>
</dbReference>
<keyword evidence="5" id="KW-1185">Reference proteome</keyword>
<dbReference type="Pfam" id="PF02170">
    <property type="entry name" value="PAZ"/>
    <property type="match status" value="1"/>
</dbReference>
<comment type="similarity">
    <text evidence="1">Belongs to the argonaute family. Ago subfamily.</text>
</comment>
<dbReference type="InterPro" id="IPR014811">
    <property type="entry name" value="ArgoL1"/>
</dbReference>
<dbReference type="GO" id="GO:0031047">
    <property type="term" value="P:regulatory ncRNA-mediated gene silencing"/>
    <property type="evidence" value="ECO:0007669"/>
    <property type="project" value="UniProtKB-KW"/>
</dbReference>
<dbReference type="EMBL" id="JAGYWB010000004">
    <property type="protein sequence ID" value="KAI0525129.1"/>
    <property type="molecule type" value="Genomic_DNA"/>
</dbReference>
<organism evidence="4 5">
    <name type="scientific">Dendrobium nobile</name>
    <name type="common">Orchid</name>
    <dbReference type="NCBI Taxonomy" id="94219"/>
    <lineage>
        <taxon>Eukaryota</taxon>
        <taxon>Viridiplantae</taxon>
        <taxon>Streptophyta</taxon>
        <taxon>Embryophyta</taxon>
        <taxon>Tracheophyta</taxon>
        <taxon>Spermatophyta</taxon>
        <taxon>Magnoliopsida</taxon>
        <taxon>Liliopsida</taxon>
        <taxon>Asparagales</taxon>
        <taxon>Orchidaceae</taxon>
        <taxon>Epidendroideae</taxon>
        <taxon>Malaxideae</taxon>
        <taxon>Dendrobiinae</taxon>
        <taxon>Dendrobium</taxon>
    </lineage>
</organism>
<dbReference type="CDD" id="cd02846">
    <property type="entry name" value="PAZ_argonaute_like"/>
    <property type="match status" value="1"/>
</dbReference>
<dbReference type="Gene3D" id="2.170.260.10">
    <property type="entry name" value="paz domain"/>
    <property type="match status" value="1"/>
</dbReference>
<dbReference type="SUPFAM" id="SSF101690">
    <property type="entry name" value="PAZ domain"/>
    <property type="match status" value="1"/>
</dbReference>
<evidence type="ECO:0000313" key="4">
    <source>
        <dbReference type="EMBL" id="KAI0525129.1"/>
    </source>
</evidence>
<dbReference type="GO" id="GO:0003723">
    <property type="term" value="F:RNA binding"/>
    <property type="evidence" value="ECO:0007669"/>
    <property type="project" value="InterPro"/>
</dbReference>